<dbReference type="InterPro" id="IPR027417">
    <property type="entry name" value="P-loop_NTPase"/>
</dbReference>
<evidence type="ECO:0000256" key="4">
    <source>
        <dbReference type="SAM" id="MobiDB-lite"/>
    </source>
</evidence>
<keyword evidence="7" id="KW-1185">Reference proteome</keyword>
<feature type="domain" description="AAA+ ATPase" evidence="5">
    <location>
        <begin position="264"/>
        <end position="401"/>
    </location>
</feature>
<dbReference type="EMBL" id="CP060632">
    <property type="protein sequence ID" value="QNL99671.1"/>
    <property type="molecule type" value="Genomic_DNA"/>
</dbReference>
<dbReference type="PRINTS" id="PR00819">
    <property type="entry name" value="CBXCFQXSUPER"/>
</dbReference>
<dbReference type="PANTHER" id="PTHR43392">
    <property type="entry name" value="AAA-TYPE ATPASE FAMILY PROTEIN / ANKYRIN REPEAT FAMILY PROTEIN"/>
    <property type="match status" value="1"/>
</dbReference>
<evidence type="ECO:0000256" key="1">
    <source>
        <dbReference type="ARBA" id="ARBA00010378"/>
    </source>
</evidence>
<sequence>MLNDLKKEITDCYMYGEIICQQGFGPKTDISMHDMIRFDLLQFLVYLTDSSDGSLYPETRFLHEYLGQYFTLESLMRFKQDRTATPEFVTTIPRSLTYFVEADQSGLSACTTKGFSKSRNLYNLYVELGQAYISCNNRTTDTEVSALTAYTGMIEEYLRKLKLFEPGENPALKNPPKPSTPNKAASDANTPAKNASTSQAAMAAMKGTINKQEVPEEDIKLDDLLNELNELTGLSEVKKDIKSLINLLKVKKLREERGMKQPEMSLHMVFSGNPGTGKTTVARLLAKIYKCLGILPGGQLVEVDRSNLVEGYVGQTAIKTKEVVESALGGVLFIDEAYTLTAGKDGKDFGQEAVDTLLKMMEDNRDNLIVIVAGYTELMQEFVDSNPGLRSRFNKYINFEDYSGDELYDIFLSMCKKQEYEPNAQGKAYVKELLNIWAKSHDENFANAREVRNYLERSIARQASRIVELDSVSDKQLKTLTKGDLTEG</sequence>
<evidence type="ECO:0000256" key="3">
    <source>
        <dbReference type="ARBA" id="ARBA00022840"/>
    </source>
</evidence>
<name>A0A7G9FM90_9FIRM</name>
<dbReference type="InterPro" id="IPR050773">
    <property type="entry name" value="CbxX/CfxQ_RuBisCO_ESX"/>
</dbReference>
<dbReference type="Proteomes" id="UP000515819">
    <property type="component" value="Chromosome"/>
</dbReference>
<dbReference type="FunFam" id="3.40.50.300:FF:000216">
    <property type="entry name" value="Type VII secretion ATPase EccA"/>
    <property type="match status" value="1"/>
</dbReference>
<comment type="similarity">
    <text evidence="1">Belongs to the CbxX/CfxQ family.</text>
</comment>
<feature type="compositionally biased region" description="Polar residues" evidence="4">
    <location>
        <begin position="180"/>
        <end position="197"/>
    </location>
</feature>
<dbReference type="CDD" id="cd00009">
    <property type="entry name" value="AAA"/>
    <property type="match status" value="1"/>
</dbReference>
<dbReference type="Gene3D" id="1.10.8.60">
    <property type="match status" value="1"/>
</dbReference>
<dbReference type="KEGG" id="wcp:H9Q76_13345"/>
<dbReference type="Gene3D" id="3.40.50.300">
    <property type="entry name" value="P-loop containing nucleotide triphosphate hydrolases"/>
    <property type="match status" value="1"/>
</dbReference>
<evidence type="ECO:0000313" key="7">
    <source>
        <dbReference type="Proteomes" id="UP000515819"/>
    </source>
</evidence>
<dbReference type="Pfam" id="PF17866">
    <property type="entry name" value="AAA_lid_6"/>
    <property type="match status" value="1"/>
</dbReference>
<dbReference type="Pfam" id="PF00004">
    <property type="entry name" value="AAA"/>
    <property type="match status" value="1"/>
</dbReference>
<evidence type="ECO:0000256" key="2">
    <source>
        <dbReference type="ARBA" id="ARBA00022741"/>
    </source>
</evidence>
<protein>
    <submittedName>
        <fullName evidence="6">AAA family ATPase</fullName>
    </submittedName>
</protein>
<evidence type="ECO:0000259" key="5">
    <source>
        <dbReference type="SMART" id="SM00382"/>
    </source>
</evidence>
<keyword evidence="3" id="KW-0067">ATP-binding</keyword>
<dbReference type="PRINTS" id="PR00820">
    <property type="entry name" value="CBXXCFQX"/>
</dbReference>
<organism evidence="6 7">
    <name type="scientific">Wujia chipingensis</name>
    <dbReference type="NCBI Taxonomy" id="2763670"/>
    <lineage>
        <taxon>Bacteria</taxon>
        <taxon>Bacillati</taxon>
        <taxon>Bacillota</taxon>
        <taxon>Clostridia</taxon>
        <taxon>Lachnospirales</taxon>
        <taxon>Lachnospiraceae</taxon>
        <taxon>Wujia</taxon>
    </lineage>
</organism>
<dbReference type="AlphaFoldDB" id="A0A7G9FM90"/>
<dbReference type="InterPro" id="IPR003959">
    <property type="entry name" value="ATPase_AAA_core"/>
</dbReference>
<feature type="region of interest" description="Disordered" evidence="4">
    <location>
        <begin position="167"/>
        <end position="197"/>
    </location>
</feature>
<dbReference type="InterPro" id="IPR000470">
    <property type="entry name" value="CbxX/CfqX_mono"/>
</dbReference>
<reference evidence="6 7" key="1">
    <citation type="submission" date="2020-08" db="EMBL/GenBank/DDBJ databases">
        <authorList>
            <person name="Liu C."/>
            <person name="Sun Q."/>
        </authorList>
    </citation>
    <scope>NUCLEOTIDE SEQUENCE [LARGE SCALE GENOMIC DNA]</scope>
    <source>
        <strain evidence="6 7">NSJ-4</strain>
    </source>
</reference>
<dbReference type="PANTHER" id="PTHR43392:SF2">
    <property type="entry name" value="AAA-TYPE ATPASE FAMILY PROTEIN _ ANKYRIN REPEAT FAMILY PROTEIN"/>
    <property type="match status" value="1"/>
</dbReference>
<proteinExistence type="inferred from homology"/>
<dbReference type="InterPro" id="IPR003593">
    <property type="entry name" value="AAA+_ATPase"/>
</dbReference>
<dbReference type="GO" id="GO:0005524">
    <property type="term" value="F:ATP binding"/>
    <property type="evidence" value="ECO:0007669"/>
    <property type="project" value="UniProtKB-KW"/>
</dbReference>
<accession>A0A7G9FM90</accession>
<dbReference type="SUPFAM" id="SSF52540">
    <property type="entry name" value="P-loop containing nucleoside triphosphate hydrolases"/>
    <property type="match status" value="1"/>
</dbReference>
<keyword evidence="2" id="KW-0547">Nucleotide-binding</keyword>
<dbReference type="GO" id="GO:0016887">
    <property type="term" value="F:ATP hydrolysis activity"/>
    <property type="evidence" value="ECO:0007669"/>
    <property type="project" value="InterPro"/>
</dbReference>
<dbReference type="InterPro" id="IPR041627">
    <property type="entry name" value="AAA_lid_6"/>
</dbReference>
<gene>
    <name evidence="6" type="ORF">H9Q76_13345</name>
</gene>
<evidence type="ECO:0000313" key="6">
    <source>
        <dbReference type="EMBL" id="QNL99671.1"/>
    </source>
</evidence>
<dbReference type="SMART" id="SM00382">
    <property type="entry name" value="AAA"/>
    <property type="match status" value="1"/>
</dbReference>
<dbReference type="RefSeq" id="WP_118545306.1">
    <property type="nucleotide sequence ID" value="NZ_CP060632.1"/>
</dbReference>
<dbReference type="InterPro" id="IPR000641">
    <property type="entry name" value="CbxX/CfxQ"/>
</dbReference>